<sequence length="382" mass="39366">METRPRLTPAVADVRRAVRAVLPPAAPADDATPPSALGAPPSENAGDPGRNAAVVGRAPASGRESPAFSVGALVLVALSGGADSLALAAATAFEAGRAGIRAGAVIVDHGLQPGSADVAARAARQARDLGLEPVIVTTVDVGTAGGPEAAARDARYAALAEAARETGATSVLLGHTLDDQAESVLLGLARGSGLGSLKGMAVVSGIYRRPLLAITRATTGRFCADSGLQPWNDPQNDDERFSRVRVRKIVIPMLERELGPGFAEALARTADLAREDTDALDQFAADQLEELAEHAEAGISLPARALEHDPPALRQRIIRGTVLAEFGVSLSRAQTLQVAQLVTDWHGQAAIDLPGVSVERVGGLLHFRSTRGEPGAGERAGR</sequence>
<evidence type="ECO:0000259" key="10">
    <source>
        <dbReference type="Pfam" id="PF09179"/>
    </source>
</evidence>
<keyword evidence="4 7" id="KW-0547">Nucleotide-binding</keyword>
<dbReference type="EC" id="6.3.4.19" evidence="7"/>
<dbReference type="SUPFAM" id="SSF52402">
    <property type="entry name" value="Adenine nucleotide alpha hydrolases-like"/>
    <property type="match status" value="1"/>
</dbReference>
<comment type="subcellular location">
    <subcellularLocation>
        <location evidence="7">Cytoplasm</location>
    </subcellularLocation>
</comment>
<evidence type="ECO:0000313" key="11">
    <source>
        <dbReference type="EMBL" id="TXN30385.1"/>
    </source>
</evidence>
<dbReference type="Gene3D" id="3.40.50.620">
    <property type="entry name" value="HUPs"/>
    <property type="match status" value="1"/>
</dbReference>
<dbReference type="GO" id="GO:0032267">
    <property type="term" value="F:tRNA(Ile)-lysidine synthase activity"/>
    <property type="evidence" value="ECO:0007669"/>
    <property type="project" value="UniProtKB-EC"/>
</dbReference>
<keyword evidence="12" id="KW-1185">Reference proteome</keyword>
<comment type="function">
    <text evidence="7">Ligates lysine onto the cytidine present at position 34 of the AUA codon-specific tRNA(Ile) that contains the anticodon CAU, in an ATP-dependent manner. Cytidine is converted to lysidine, thus changing the amino acid specificity of the tRNA from methionine to isoleucine.</text>
</comment>
<name>A0A5C8USA8_9MICO</name>
<keyword evidence="2 7" id="KW-0436">Ligase</keyword>
<dbReference type="RefSeq" id="WP_147783569.1">
    <property type="nucleotide sequence ID" value="NZ_VRMG01000007.1"/>
</dbReference>
<comment type="caution">
    <text evidence="11">The sequence shown here is derived from an EMBL/GenBank/DDBJ whole genome shotgun (WGS) entry which is preliminary data.</text>
</comment>
<dbReference type="GO" id="GO:0005524">
    <property type="term" value="F:ATP binding"/>
    <property type="evidence" value="ECO:0007669"/>
    <property type="project" value="UniProtKB-UniRule"/>
</dbReference>
<dbReference type="Proteomes" id="UP000321379">
    <property type="component" value="Unassembled WGS sequence"/>
</dbReference>
<evidence type="ECO:0000256" key="7">
    <source>
        <dbReference type="HAMAP-Rule" id="MF_01161"/>
    </source>
</evidence>
<gene>
    <name evidence="7 11" type="primary">tilS</name>
    <name evidence="11" type="ORF">FVP33_10290</name>
</gene>
<dbReference type="EMBL" id="VRMG01000007">
    <property type="protein sequence ID" value="TXN30385.1"/>
    <property type="molecule type" value="Genomic_DNA"/>
</dbReference>
<dbReference type="InterPro" id="IPR015262">
    <property type="entry name" value="tRNA_Ile_lys_synt_subst-bd"/>
</dbReference>
<keyword evidence="3 7" id="KW-0819">tRNA processing</keyword>
<evidence type="ECO:0000256" key="5">
    <source>
        <dbReference type="ARBA" id="ARBA00022840"/>
    </source>
</evidence>
<feature type="compositionally biased region" description="Low complexity" evidence="8">
    <location>
        <begin position="22"/>
        <end position="36"/>
    </location>
</feature>
<dbReference type="CDD" id="cd01992">
    <property type="entry name" value="TilS_N"/>
    <property type="match status" value="1"/>
</dbReference>
<organism evidence="11 12">
    <name type="scientific">Lacisediminihabitans profunda</name>
    <dbReference type="NCBI Taxonomy" id="2594790"/>
    <lineage>
        <taxon>Bacteria</taxon>
        <taxon>Bacillati</taxon>
        <taxon>Actinomycetota</taxon>
        <taxon>Actinomycetes</taxon>
        <taxon>Micrococcales</taxon>
        <taxon>Microbacteriaceae</taxon>
        <taxon>Lacisediminihabitans</taxon>
    </lineage>
</organism>
<dbReference type="PANTHER" id="PTHR43033:SF1">
    <property type="entry name" value="TRNA(ILE)-LYSIDINE SYNTHASE-RELATED"/>
    <property type="match status" value="1"/>
</dbReference>
<evidence type="ECO:0000313" key="12">
    <source>
        <dbReference type="Proteomes" id="UP000321379"/>
    </source>
</evidence>
<comment type="similarity">
    <text evidence="7">Belongs to the tRNA(Ile)-lysidine synthase family.</text>
</comment>
<dbReference type="Pfam" id="PF01171">
    <property type="entry name" value="ATP_bind_3"/>
    <property type="match status" value="1"/>
</dbReference>
<dbReference type="AlphaFoldDB" id="A0A5C8USA8"/>
<dbReference type="InterPro" id="IPR012094">
    <property type="entry name" value="tRNA_Ile_lys_synt"/>
</dbReference>
<accession>A0A5C8USA8</accession>
<feature type="binding site" evidence="7">
    <location>
        <begin position="79"/>
        <end position="84"/>
    </location>
    <ligand>
        <name>ATP</name>
        <dbReference type="ChEBI" id="CHEBI:30616"/>
    </ligand>
</feature>
<evidence type="ECO:0000259" key="9">
    <source>
        <dbReference type="Pfam" id="PF01171"/>
    </source>
</evidence>
<dbReference type="SUPFAM" id="SSF82829">
    <property type="entry name" value="MesJ substrate recognition domain-like"/>
    <property type="match status" value="1"/>
</dbReference>
<proteinExistence type="inferred from homology"/>
<evidence type="ECO:0000256" key="1">
    <source>
        <dbReference type="ARBA" id="ARBA00022490"/>
    </source>
</evidence>
<dbReference type="PANTHER" id="PTHR43033">
    <property type="entry name" value="TRNA(ILE)-LYSIDINE SYNTHASE-RELATED"/>
    <property type="match status" value="1"/>
</dbReference>
<keyword evidence="1 7" id="KW-0963">Cytoplasm</keyword>
<keyword evidence="5 7" id="KW-0067">ATP-binding</keyword>
<comment type="domain">
    <text evidence="7">The N-terminal region contains the highly conserved SGGXDS motif, predicted to be a P-loop motif involved in ATP binding.</text>
</comment>
<feature type="domain" description="tRNA(Ile)-lysidine synthase substrate-binding" evidence="10">
    <location>
        <begin position="302"/>
        <end position="365"/>
    </location>
</feature>
<evidence type="ECO:0000256" key="4">
    <source>
        <dbReference type="ARBA" id="ARBA00022741"/>
    </source>
</evidence>
<dbReference type="Gene3D" id="1.20.59.20">
    <property type="match status" value="1"/>
</dbReference>
<feature type="region of interest" description="Disordered" evidence="8">
    <location>
        <begin position="22"/>
        <end position="58"/>
    </location>
</feature>
<dbReference type="NCBIfam" id="TIGR02432">
    <property type="entry name" value="lysidine_TilS_N"/>
    <property type="match status" value="1"/>
</dbReference>
<evidence type="ECO:0000256" key="2">
    <source>
        <dbReference type="ARBA" id="ARBA00022598"/>
    </source>
</evidence>
<protein>
    <recommendedName>
        <fullName evidence="7">tRNA(Ile)-lysidine synthase</fullName>
        <ecNumber evidence="7">6.3.4.19</ecNumber>
    </recommendedName>
    <alternativeName>
        <fullName evidence="7">tRNA(Ile)-2-lysyl-cytidine synthase</fullName>
    </alternativeName>
    <alternativeName>
        <fullName evidence="7">tRNA(Ile)-lysidine synthetase</fullName>
    </alternativeName>
</protein>
<evidence type="ECO:0000256" key="3">
    <source>
        <dbReference type="ARBA" id="ARBA00022694"/>
    </source>
</evidence>
<dbReference type="InterPro" id="IPR012795">
    <property type="entry name" value="tRNA_Ile_lys_synt_N"/>
</dbReference>
<dbReference type="HAMAP" id="MF_01161">
    <property type="entry name" value="tRNA_Ile_lys_synt"/>
    <property type="match status" value="1"/>
</dbReference>
<dbReference type="InterPro" id="IPR014729">
    <property type="entry name" value="Rossmann-like_a/b/a_fold"/>
</dbReference>
<dbReference type="Pfam" id="PF09179">
    <property type="entry name" value="TilS"/>
    <property type="match status" value="1"/>
</dbReference>
<comment type="catalytic activity">
    <reaction evidence="6 7">
        <text>cytidine(34) in tRNA(Ile2) + L-lysine + ATP = lysidine(34) in tRNA(Ile2) + AMP + diphosphate + H(+)</text>
        <dbReference type="Rhea" id="RHEA:43744"/>
        <dbReference type="Rhea" id="RHEA-COMP:10625"/>
        <dbReference type="Rhea" id="RHEA-COMP:10670"/>
        <dbReference type="ChEBI" id="CHEBI:15378"/>
        <dbReference type="ChEBI" id="CHEBI:30616"/>
        <dbReference type="ChEBI" id="CHEBI:32551"/>
        <dbReference type="ChEBI" id="CHEBI:33019"/>
        <dbReference type="ChEBI" id="CHEBI:82748"/>
        <dbReference type="ChEBI" id="CHEBI:83665"/>
        <dbReference type="ChEBI" id="CHEBI:456215"/>
        <dbReference type="EC" id="6.3.4.19"/>
    </reaction>
</comment>
<dbReference type="GO" id="GO:0006400">
    <property type="term" value="P:tRNA modification"/>
    <property type="evidence" value="ECO:0007669"/>
    <property type="project" value="UniProtKB-UniRule"/>
</dbReference>
<dbReference type="GO" id="GO:0005737">
    <property type="term" value="C:cytoplasm"/>
    <property type="evidence" value="ECO:0007669"/>
    <property type="project" value="UniProtKB-SubCell"/>
</dbReference>
<dbReference type="InterPro" id="IPR011063">
    <property type="entry name" value="TilS/TtcA_N"/>
</dbReference>
<evidence type="ECO:0000256" key="6">
    <source>
        <dbReference type="ARBA" id="ARBA00048539"/>
    </source>
</evidence>
<feature type="domain" description="tRNA(Ile)-lysidine/2-thiocytidine synthase N-terminal" evidence="9">
    <location>
        <begin position="74"/>
        <end position="248"/>
    </location>
</feature>
<evidence type="ECO:0000256" key="8">
    <source>
        <dbReference type="SAM" id="MobiDB-lite"/>
    </source>
</evidence>
<reference evidence="11 12" key="1">
    <citation type="submission" date="2019-08" db="EMBL/GenBank/DDBJ databases">
        <title>Bacterial whole genome sequence for Glaciihabitans sp. CHu50b-6-2.</title>
        <authorList>
            <person name="Jin L."/>
        </authorList>
    </citation>
    <scope>NUCLEOTIDE SEQUENCE [LARGE SCALE GENOMIC DNA]</scope>
    <source>
        <strain evidence="11 12">CHu50b-6-2</strain>
    </source>
</reference>